<reference evidence="3 4" key="1">
    <citation type="journal article" date="2012" name="PLoS Pathog.">
        <title>The genome of the obligate intracellular parasite Trachipleistophora hominis: new insights into microsporidian genome dynamics and reductive evolution.</title>
        <authorList>
            <person name="Heinz E."/>
            <person name="Williams T.A."/>
            <person name="Nakjang S."/>
            <person name="Noel C.J."/>
            <person name="Swan D.C."/>
            <person name="Goldberg A.V."/>
            <person name="Harris S.R."/>
            <person name="Weinmaier T."/>
            <person name="Markert S."/>
            <person name="Becher D."/>
            <person name="Bernhardt J."/>
            <person name="Dagan T."/>
            <person name="Hacker C."/>
            <person name="Lucocq J.M."/>
            <person name="Schweder T."/>
            <person name="Rattei T."/>
            <person name="Hall N."/>
            <person name="Hirt R.P."/>
            <person name="Embley T.M."/>
        </authorList>
    </citation>
    <scope>NUCLEOTIDE SEQUENCE [LARGE SCALE GENOMIC DNA]</scope>
</reference>
<protein>
    <submittedName>
        <fullName evidence="3">Tub family protein</fullName>
    </submittedName>
</protein>
<dbReference type="InterPro" id="IPR025659">
    <property type="entry name" value="Tubby-like_C"/>
</dbReference>
<organism evidence="3 4">
    <name type="scientific">Trachipleistophora hominis</name>
    <name type="common">Microsporidian parasite</name>
    <dbReference type="NCBI Taxonomy" id="72359"/>
    <lineage>
        <taxon>Eukaryota</taxon>
        <taxon>Fungi</taxon>
        <taxon>Fungi incertae sedis</taxon>
        <taxon>Microsporidia</taxon>
        <taxon>Pleistophoridae</taxon>
        <taxon>Trachipleistophora</taxon>
    </lineage>
</organism>
<dbReference type="SUPFAM" id="SSF54518">
    <property type="entry name" value="Tubby C-terminal domain-like"/>
    <property type="match status" value="1"/>
</dbReference>
<dbReference type="InParanoid" id="L7JVP1"/>
<dbReference type="PANTHER" id="PTHR16517">
    <property type="entry name" value="TUBBY-RELATED"/>
    <property type="match status" value="1"/>
</dbReference>
<feature type="domain" description="Tubby C-terminal" evidence="2">
    <location>
        <begin position="136"/>
        <end position="226"/>
    </location>
</feature>
<comment type="similarity">
    <text evidence="1">Belongs to the TUB family.</text>
</comment>
<dbReference type="InterPro" id="IPR000007">
    <property type="entry name" value="Tubby_C"/>
</dbReference>
<accession>L7JVP1</accession>
<dbReference type="Gene3D" id="3.20.90.10">
    <property type="entry name" value="Tubby Protein, Chain A"/>
    <property type="match status" value="1"/>
</dbReference>
<evidence type="ECO:0000259" key="2">
    <source>
        <dbReference type="Pfam" id="PF01167"/>
    </source>
</evidence>
<dbReference type="Pfam" id="PF01167">
    <property type="entry name" value="Tub"/>
    <property type="match status" value="1"/>
</dbReference>
<dbReference type="VEuPathDB" id="MicrosporidiaDB:THOM_1667"/>
<dbReference type="OMA" id="MNAYKTL"/>
<dbReference type="PANTHER" id="PTHR16517:SF7">
    <property type="entry name" value="PROTEIN KING TUBBY"/>
    <property type="match status" value="1"/>
</dbReference>
<evidence type="ECO:0000313" key="4">
    <source>
        <dbReference type="Proteomes" id="UP000011185"/>
    </source>
</evidence>
<dbReference type="AlphaFoldDB" id="L7JVP1"/>
<keyword evidence="4" id="KW-1185">Reference proteome</keyword>
<evidence type="ECO:0000313" key="3">
    <source>
        <dbReference type="EMBL" id="ELQ75370.1"/>
    </source>
</evidence>
<dbReference type="STRING" id="72359.L7JVP1"/>
<proteinExistence type="inferred from homology"/>
<dbReference type="HOGENOM" id="CLU_1171375_0_0_1"/>
<sequence>MNSQPFSFNAFNSDLLRLPPEKFKYLISTSRVNREVIIGGKVLKISNYSFSYHLELSERRELLVMNAYKTLFGYNIYTFEKNQKLRKIGWLKMNMKKNEFVLYEAERDTIIIKYANVMCDHKLFHDIEVIYTVEGDSVLERYRNNEEDKIIRLVNKKPRYNKDRDLYTLNYNNSSIMPSERNFQLTHPKIPSHINLSFGANSENDYRLNYTFPWNALQAFAISLSALLFES</sequence>
<name>L7JVP1_TRAHO</name>
<dbReference type="OrthoDB" id="8775810at2759"/>
<evidence type="ECO:0000256" key="1">
    <source>
        <dbReference type="ARBA" id="ARBA00007129"/>
    </source>
</evidence>
<dbReference type="EMBL" id="JH993966">
    <property type="protein sequence ID" value="ELQ75370.1"/>
    <property type="molecule type" value="Genomic_DNA"/>
</dbReference>
<dbReference type="Proteomes" id="UP000011185">
    <property type="component" value="Unassembled WGS sequence"/>
</dbReference>
<gene>
    <name evidence="3" type="ORF">THOM_1667</name>
</gene>